<keyword evidence="2" id="KW-1185">Reference proteome</keyword>
<gene>
    <name evidence="1" type="ORF">SAMN05421508_11534</name>
</gene>
<proteinExistence type="predicted"/>
<evidence type="ECO:0000313" key="1">
    <source>
        <dbReference type="EMBL" id="SOE00970.1"/>
    </source>
</evidence>
<dbReference type="Proteomes" id="UP000219621">
    <property type="component" value="Unassembled WGS sequence"/>
</dbReference>
<reference evidence="1 2" key="1">
    <citation type="submission" date="2017-09" db="EMBL/GenBank/DDBJ databases">
        <authorList>
            <person name="Ehlers B."/>
            <person name="Leendertz F.H."/>
        </authorList>
    </citation>
    <scope>NUCLEOTIDE SEQUENCE [LARGE SCALE GENOMIC DNA]</scope>
    <source>
        <strain evidence="1 2">USBA 140</strain>
    </source>
</reference>
<name>A0A286GZK7_9PROT</name>
<evidence type="ECO:0000313" key="2">
    <source>
        <dbReference type="Proteomes" id="UP000219621"/>
    </source>
</evidence>
<dbReference type="EMBL" id="OCNJ01000015">
    <property type="protein sequence ID" value="SOE00970.1"/>
    <property type="molecule type" value="Genomic_DNA"/>
</dbReference>
<sequence>MFTETTDQSRIVHCRLFRVCWRSPVTSERGMSGPMSRAQAEFLVRDESIGNPLRRFWIEPWFEETADDEDDAPVPPRRRVN</sequence>
<accession>A0A286GZK7</accession>
<organism evidence="1 2">
    <name type="scientific">Caenispirillum bisanense</name>
    <dbReference type="NCBI Taxonomy" id="414052"/>
    <lineage>
        <taxon>Bacteria</taxon>
        <taxon>Pseudomonadati</taxon>
        <taxon>Pseudomonadota</taxon>
        <taxon>Alphaproteobacteria</taxon>
        <taxon>Rhodospirillales</taxon>
        <taxon>Novispirillaceae</taxon>
        <taxon>Caenispirillum</taxon>
    </lineage>
</organism>
<dbReference type="AlphaFoldDB" id="A0A286GZK7"/>
<protein>
    <submittedName>
        <fullName evidence="1">Uncharacterized protein</fullName>
    </submittedName>
</protein>
<dbReference type="RefSeq" id="WP_097281446.1">
    <property type="nucleotide sequence ID" value="NZ_OCNJ01000015.1"/>
</dbReference>
<dbReference type="OrthoDB" id="9988128at2"/>